<feature type="domain" description="HTH myb-type" evidence="7">
    <location>
        <begin position="103"/>
        <end position="154"/>
    </location>
</feature>
<keyword evidence="2" id="KW-0238">DNA-binding</keyword>
<dbReference type="Pfam" id="PF13921">
    <property type="entry name" value="Myb_DNA-bind_6"/>
    <property type="match status" value="1"/>
</dbReference>
<protein>
    <submittedName>
        <fullName evidence="8">snRNA-activating protein complex subunit 4</fullName>
    </submittedName>
</protein>
<dbReference type="PROSITE" id="PS50090">
    <property type="entry name" value="MYB_LIKE"/>
    <property type="match status" value="3"/>
</dbReference>
<accession>A0ABQ8YPP9</accession>
<dbReference type="Pfam" id="PF00249">
    <property type="entry name" value="Myb_DNA-binding"/>
    <property type="match status" value="1"/>
</dbReference>
<evidence type="ECO:0000259" key="6">
    <source>
        <dbReference type="PROSITE" id="PS50090"/>
    </source>
</evidence>
<dbReference type="Gene3D" id="1.10.10.60">
    <property type="entry name" value="Homeodomain-like"/>
    <property type="match status" value="3"/>
</dbReference>
<evidence type="ECO:0000256" key="2">
    <source>
        <dbReference type="ARBA" id="ARBA00023125"/>
    </source>
</evidence>
<dbReference type="InterPro" id="IPR001005">
    <property type="entry name" value="SANT/Myb"/>
</dbReference>
<dbReference type="EMBL" id="JAOAOG010000133">
    <property type="protein sequence ID" value="KAJ6246507.1"/>
    <property type="molecule type" value="Genomic_DNA"/>
</dbReference>
<evidence type="ECO:0000256" key="5">
    <source>
        <dbReference type="SAM" id="MobiDB-lite"/>
    </source>
</evidence>
<dbReference type="SMART" id="SM00717">
    <property type="entry name" value="SANT"/>
    <property type="match status" value="3"/>
</dbReference>
<dbReference type="InterPro" id="IPR051575">
    <property type="entry name" value="Myb-like_DNA-bd"/>
</dbReference>
<dbReference type="CDD" id="cd00167">
    <property type="entry name" value="SANT"/>
    <property type="match status" value="1"/>
</dbReference>
<sequence>MQKLEIRLTHKTIFFSISGDIVLKLWSSKTQPPSSQVLKLFKKLKQQQHKRFLNWKPKNDRKLKKLVKSSGEKNWKKIAKKMKKFDEEDCLLRFRKITDCKSKKGAWNKTEDNLLVKYVKKLGDTTWPQISSLLKGRNSKQCRERWRNQLDPKINRDPLTKKEQELLKKKVDEIGTRWCILSTFFIGRPDNMLKNYYYSILLQRKRKNANKKKTINNSEKNKIINHIPKPNPSQNTKKKNQKNKKKTTPEKKNLNKPDEKVKGTKKTKEKEKEIKIEKNKDIKGEITKKKSIIGNRMEMENGKREKKPINNLSADNIKRKRLYEQDIENNHLQSILKKKKLIKKKPQNFVLTISQKKKNPSARNNDHKNDWIIFENSPFNKIETKKRNKNSIEEINTNDNQNKEQSFPTVSEPEVPRSPINESFEESFSFNLPDLNIGPLDLISTESLFHFPTNDNYNVSQFNNGYKNSSNNENGGDWNNNTQFDSANTLNELFFEEPLFETLSESEFWEPNQISDIFHYNNSDLH</sequence>
<dbReference type="PANTHER" id="PTHR46621">
    <property type="entry name" value="SNRNA-ACTIVATING PROTEIN COMPLEX SUBUNIT 4"/>
    <property type="match status" value="1"/>
</dbReference>
<name>A0ABQ8YPP9_9EUKA</name>
<keyword evidence="9" id="KW-1185">Reference proteome</keyword>
<keyword evidence="1" id="KW-0805">Transcription regulation</keyword>
<organism evidence="8 9">
    <name type="scientific">Anaeramoeba flamelloides</name>
    <dbReference type="NCBI Taxonomy" id="1746091"/>
    <lineage>
        <taxon>Eukaryota</taxon>
        <taxon>Metamonada</taxon>
        <taxon>Anaeramoebidae</taxon>
        <taxon>Anaeramoeba</taxon>
    </lineage>
</organism>
<evidence type="ECO:0000256" key="4">
    <source>
        <dbReference type="ARBA" id="ARBA00023242"/>
    </source>
</evidence>
<evidence type="ECO:0000313" key="9">
    <source>
        <dbReference type="Proteomes" id="UP001150062"/>
    </source>
</evidence>
<feature type="region of interest" description="Disordered" evidence="5">
    <location>
        <begin position="207"/>
        <end position="272"/>
    </location>
</feature>
<feature type="compositionally biased region" description="Basic and acidic residues" evidence="5">
    <location>
        <begin position="247"/>
        <end position="272"/>
    </location>
</feature>
<dbReference type="PANTHER" id="PTHR46621:SF1">
    <property type="entry name" value="SNRNA-ACTIVATING PROTEIN COMPLEX SUBUNIT 4"/>
    <property type="match status" value="1"/>
</dbReference>
<evidence type="ECO:0000256" key="1">
    <source>
        <dbReference type="ARBA" id="ARBA00023015"/>
    </source>
</evidence>
<dbReference type="Proteomes" id="UP001150062">
    <property type="component" value="Unassembled WGS sequence"/>
</dbReference>
<evidence type="ECO:0000313" key="8">
    <source>
        <dbReference type="EMBL" id="KAJ6246507.1"/>
    </source>
</evidence>
<reference evidence="8" key="1">
    <citation type="submission" date="2022-08" db="EMBL/GenBank/DDBJ databases">
        <title>Novel sulfate-reducing endosymbionts in the free-living metamonad Anaeramoeba.</title>
        <authorList>
            <person name="Jerlstrom-Hultqvist J."/>
            <person name="Cepicka I."/>
            <person name="Gallot-Lavallee L."/>
            <person name="Salas-Leiva D."/>
            <person name="Curtis B.A."/>
            <person name="Zahonova K."/>
            <person name="Pipaliya S."/>
            <person name="Dacks J."/>
            <person name="Roger A.J."/>
        </authorList>
    </citation>
    <scope>NUCLEOTIDE SEQUENCE</scope>
    <source>
        <strain evidence="8">Schooner1</strain>
    </source>
</reference>
<feature type="compositionally biased region" description="Polar residues" evidence="5">
    <location>
        <begin position="394"/>
        <end position="409"/>
    </location>
</feature>
<comment type="caution">
    <text evidence="8">The sequence shown here is derived from an EMBL/GenBank/DDBJ whole genome shotgun (WGS) entry which is preliminary data.</text>
</comment>
<dbReference type="InterPro" id="IPR017930">
    <property type="entry name" value="Myb_dom"/>
</dbReference>
<dbReference type="InterPro" id="IPR009057">
    <property type="entry name" value="Homeodomain-like_sf"/>
</dbReference>
<feature type="compositionally biased region" description="Basic residues" evidence="5">
    <location>
        <begin position="236"/>
        <end position="246"/>
    </location>
</feature>
<evidence type="ECO:0000259" key="7">
    <source>
        <dbReference type="PROSITE" id="PS51294"/>
    </source>
</evidence>
<keyword evidence="4" id="KW-0539">Nucleus</keyword>
<feature type="region of interest" description="Disordered" evidence="5">
    <location>
        <begin position="394"/>
        <end position="417"/>
    </location>
</feature>
<gene>
    <name evidence="8" type="ORF">M0813_19174</name>
</gene>
<evidence type="ECO:0000256" key="3">
    <source>
        <dbReference type="ARBA" id="ARBA00023163"/>
    </source>
</evidence>
<feature type="domain" description="Myb-like" evidence="6">
    <location>
        <begin position="151"/>
        <end position="201"/>
    </location>
</feature>
<dbReference type="PROSITE" id="PS51294">
    <property type="entry name" value="HTH_MYB"/>
    <property type="match status" value="1"/>
</dbReference>
<dbReference type="SUPFAM" id="SSF46689">
    <property type="entry name" value="Homeodomain-like"/>
    <property type="match status" value="2"/>
</dbReference>
<proteinExistence type="predicted"/>
<keyword evidence="3" id="KW-0804">Transcription</keyword>
<feature type="domain" description="Myb-like" evidence="6">
    <location>
        <begin position="99"/>
        <end position="150"/>
    </location>
</feature>
<feature type="domain" description="Myb-like" evidence="6">
    <location>
        <begin position="54"/>
        <end position="98"/>
    </location>
</feature>